<dbReference type="RefSeq" id="WP_226748360.1">
    <property type="nucleotide sequence ID" value="NZ_JAJATZ010000004.1"/>
</dbReference>
<dbReference type="PANTHER" id="PTHR30055">
    <property type="entry name" value="HTH-TYPE TRANSCRIPTIONAL REGULATOR RUTR"/>
    <property type="match status" value="1"/>
</dbReference>
<dbReference type="InterPro" id="IPR025996">
    <property type="entry name" value="MT1864/Rv1816-like_C"/>
</dbReference>
<dbReference type="EMBL" id="JAJATZ010000004">
    <property type="protein sequence ID" value="MCB5199679.1"/>
    <property type="molecule type" value="Genomic_DNA"/>
</dbReference>
<proteinExistence type="predicted"/>
<organism evidence="6 7">
    <name type="scientific">Loktanella gaetbuli</name>
    <dbReference type="NCBI Taxonomy" id="2881335"/>
    <lineage>
        <taxon>Bacteria</taxon>
        <taxon>Pseudomonadati</taxon>
        <taxon>Pseudomonadota</taxon>
        <taxon>Alphaproteobacteria</taxon>
        <taxon>Rhodobacterales</taxon>
        <taxon>Roseobacteraceae</taxon>
        <taxon>Loktanella</taxon>
    </lineage>
</organism>
<gene>
    <name evidence="6" type="ORF">LGQ03_10550</name>
</gene>
<dbReference type="SUPFAM" id="SSF46689">
    <property type="entry name" value="Homeodomain-like"/>
    <property type="match status" value="1"/>
</dbReference>
<dbReference type="SUPFAM" id="SSF48498">
    <property type="entry name" value="Tetracyclin repressor-like, C-terminal domain"/>
    <property type="match status" value="1"/>
</dbReference>
<dbReference type="Pfam" id="PF00440">
    <property type="entry name" value="TetR_N"/>
    <property type="match status" value="1"/>
</dbReference>
<name>A0ABS8BVN3_9RHOB</name>
<keyword evidence="2 4" id="KW-0238">DNA-binding</keyword>
<dbReference type="Gene3D" id="1.10.357.10">
    <property type="entry name" value="Tetracycline Repressor, domain 2"/>
    <property type="match status" value="1"/>
</dbReference>
<evidence type="ECO:0000259" key="5">
    <source>
        <dbReference type="PROSITE" id="PS50977"/>
    </source>
</evidence>
<sequence length="196" mass="21834">MATKTEQRRADLRDRLIASAERTITTEGLHALKARALAQDAGCAVGAIYTVFDDLDQLVLTVNARTFRRLGQFVQDRTAMDGTPQDRLVSMGTAYLHFAATNQPGWRALFDLSMTADSPVPDWYLAELGALFAKIADPLRDLFPDWSDARIDLMTRALFSSVHGMVLLGLERRISAVPMDHIERMIAVLLRNVTSE</sequence>
<dbReference type="InterPro" id="IPR001647">
    <property type="entry name" value="HTH_TetR"/>
</dbReference>
<dbReference type="InterPro" id="IPR009057">
    <property type="entry name" value="Homeodomain-like_sf"/>
</dbReference>
<dbReference type="InterPro" id="IPR050109">
    <property type="entry name" value="HTH-type_TetR-like_transc_reg"/>
</dbReference>
<feature type="domain" description="HTH tetR-type" evidence="5">
    <location>
        <begin position="10"/>
        <end position="70"/>
    </location>
</feature>
<evidence type="ECO:0000256" key="4">
    <source>
        <dbReference type="PROSITE-ProRule" id="PRU00335"/>
    </source>
</evidence>
<evidence type="ECO:0000256" key="3">
    <source>
        <dbReference type="ARBA" id="ARBA00023163"/>
    </source>
</evidence>
<accession>A0ABS8BVN3</accession>
<keyword evidence="7" id="KW-1185">Reference proteome</keyword>
<reference evidence="6" key="1">
    <citation type="submission" date="2021-10" db="EMBL/GenBank/DDBJ databases">
        <title>Loktanella gaetbuli sp. nov., isolated from a tidal flat.</title>
        <authorList>
            <person name="Park S."/>
            <person name="Yoon J.-H."/>
        </authorList>
    </citation>
    <scope>NUCLEOTIDE SEQUENCE</scope>
    <source>
        <strain evidence="6">TSTF-M6</strain>
    </source>
</reference>
<comment type="caution">
    <text evidence="6">The sequence shown here is derived from an EMBL/GenBank/DDBJ whole genome shotgun (WGS) entry which is preliminary data.</text>
</comment>
<evidence type="ECO:0000313" key="6">
    <source>
        <dbReference type="EMBL" id="MCB5199679.1"/>
    </source>
</evidence>
<evidence type="ECO:0000256" key="2">
    <source>
        <dbReference type="ARBA" id="ARBA00023125"/>
    </source>
</evidence>
<protein>
    <submittedName>
        <fullName evidence="6">TetR/AcrR family transcriptional regulator</fullName>
    </submittedName>
</protein>
<feature type="DNA-binding region" description="H-T-H motif" evidence="4">
    <location>
        <begin position="33"/>
        <end position="52"/>
    </location>
</feature>
<dbReference type="Pfam" id="PF13305">
    <property type="entry name" value="TetR_C_33"/>
    <property type="match status" value="1"/>
</dbReference>
<keyword evidence="3" id="KW-0804">Transcription</keyword>
<evidence type="ECO:0000313" key="7">
    <source>
        <dbReference type="Proteomes" id="UP001138961"/>
    </source>
</evidence>
<dbReference type="PANTHER" id="PTHR30055:SF234">
    <property type="entry name" value="HTH-TYPE TRANSCRIPTIONAL REGULATOR BETI"/>
    <property type="match status" value="1"/>
</dbReference>
<dbReference type="PROSITE" id="PS50977">
    <property type="entry name" value="HTH_TETR_2"/>
    <property type="match status" value="1"/>
</dbReference>
<dbReference type="InterPro" id="IPR036271">
    <property type="entry name" value="Tet_transcr_reg_TetR-rel_C_sf"/>
</dbReference>
<evidence type="ECO:0000256" key="1">
    <source>
        <dbReference type="ARBA" id="ARBA00023015"/>
    </source>
</evidence>
<dbReference type="Proteomes" id="UP001138961">
    <property type="component" value="Unassembled WGS sequence"/>
</dbReference>
<keyword evidence="1" id="KW-0805">Transcription regulation</keyword>